<protein>
    <recommendedName>
        <fullName evidence="3">SipW-cognate class signal peptide</fullName>
    </recommendedName>
</protein>
<dbReference type="EMBL" id="VUNA01000030">
    <property type="protein sequence ID" value="MST71486.1"/>
    <property type="molecule type" value="Genomic_DNA"/>
</dbReference>
<dbReference type="RefSeq" id="WP_154555048.1">
    <property type="nucleotide sequence ID" value="NZ_VUNA01000030.1"/>
</dbReference>
<keyword evidence="2" id="KW-1185">Reference proteome</keyword>
<name>A0A6N7XND2_9FIRM</name>
<dbReference type="InterPro" id="IPR022121">
    <property type="entry name" value="Peptidase_M73_camelysin"/>
</dbReference>
<gene>
    <name evidence="1" type="ORF">FYJ65_09250</name>
</gene>
<dbReference type="Proteomes" id="UP000469424">
    <property type="component" value="Unassembled WGS sequence"/>
</dbReference>
<evidence type="ECO:0000313" key="2">
    <source>
        <dbReference type="Proteomes" id="UP000469424"/>
    </source>
</evidence>
<reference evidence="1 2" key="1">
    <citation type="submission" date="2019-08" db="EMBL/GenBank/DDBJ databases">
        <title>In-depth cultivation of the pig gut microbiome towards novel bacterial diversity and tailored functional studies.</title>
        <authorList>
            <person name="Wylensek D."/>
            <person name="Hitch T.C.A."/>
            <person name="Clavel T."/>
        </authorList>
    </citation>
    <scope>NUCLEOTIDE SEQUENCE [LARGE SCALE GENOMIC DNA]</scope>
    <source>
        <strain evidence="1 2">WCA-MUC-591-APC-4B</strain>
    </source>
</reference>
<dbReference type="Pfam" id="PF12389">
    <property type="entry name" value="Peptidase_M73"/>
    <property type="match status" value="1"/>
</dbReference>
<accession>A0A6N7XND2</accession>
<dbReference type="InterPro" id="IPR023833">
    <property type="entry name" value="Signal_pept_SipW-depend-type"/>
</dbReference>
<organism evidence="1 2">
    <name type="scientific">Mogibacterium kristiansenii</name>
    <dbReference type="NCBI Taxonomy" id="2606708"/>
    <lineage>
        <taxon>Bacteria</taxon>
        <taxon>Bacillati</taxon>
        <taxon>Bacillota</taxon>
        <taxon>Clostridia</taxon>
        <taxon>Peptostreptococcales</taxon>
        <taxon>Anaerovoracaceae</taxon>
        <taxon>Mogibacterium</taxon>
    </lineage>
</organism>
<dbReference type="NCBIfam" id="TIGR04088">
    <property type="entry name" value="cognate_SipW"/>
    <property type="match status" value="1"/>
</dbReference>
<comment type="caution">
    <text evidence="1">The sequence shown here is derived from an EMBL/GenBank/DDBJ whole genome shotgun (WGS) entry which is preliminary data.</text>
</comment>
<evidence type="ECO:0000313" key="1">
    <source>
        <dbReference type="EMBL" id="MST71486.1"/>
    </source>
</evidence>
<proteinExistence type="predicted"/>
<evidence type="ECO:0008006" key="3">
    <source>
        <dbReference type="Google" id="ProtNLM"/>
    </source>
</evidence>
<sequence>MTNIREKISGRKNLIIAGALIALMAISSTFAYFVDRDQVTNHFTVGYIEISVSEPNWNPSDGADVTPNKVVKKDPKITNDGANDAFVFMSVKVPKANVKTANADGTLNAAANQDLFTYSVNTGWKLIK</sequence>
<dbReference type="AlphaFoldDB" id="A0A6N7XND2"/>